<accession>A0A343SS54</accession>
<reference evidence="1" key="1">
    <citation type="submission" date="2017-07" db="EMBL/GenBank/DDBJ databases">
        <title>Prevalence of mcr-1, and the new global mcr variant, mcr-3 in pig farm, China.</title>
        <authorList>
            <person name="Wang Z."/>
            <person name="Fu Y."/>
            <person name="Schwarz S."/>
            <person name="Yin W."/>
            <person name="Zhang R."/>
            <person name="Walsh T.R."/>
            <person name="Jiang H."/>
            <person name="Wang Y."/>
        </authorList>
    </citation>
    <scope>NUCLEOTIDE SEQUENCE</scope>
    <source>
        <strain evidence="1">WZR78</strain>
        <plasmid evidence="1">pZR78</plasmid>
    </source>
</reference>
<proteinExistence type="predicted"/>
<keyword evidence="1" id="KW-0614">Plasmid</keyword>
<sequence length="43" mass="4826">MYTQKPIQTYPAKAIANCKKLDCISDLKLKTPGDSRLEQSITL</sequence>
<organism evidence="1">
    <name type="scientific">Escherichia coli</name>
    <dbReference type="NCBI Taxonomy" id="562"/>
    <lineage>
        <taxon>Bacteria</taxon>
        <taxon>Pseudomonadati</taxon>
        <taxon>Pseudomonadota</taxon>
        <taxon>Gammaproteobacteria</taxon>
        <taxon>Enterobacterales</taxon>
        <taxon>Enterobacteriaceae</taxon>
        <taxon>Escherichia</taxon>
    </lineage>
</organism>
<dbReference type="EMBL" id="MF455226">
    <property type="protein sequence ID" value="AUS91534.1"/>
    <property type="molecule type" value="Genomic_DNA"/>
</dbReference>
<protein>
    <submittedName>
        <fullName evidence="1">Uncharacterized protein</fullName>
    </submittedName>
</protein>
<geneLocation type="plasmid" evidence="1">
    <name>pZR78</name>
</geneLocation>
<dbReference type="AlphaFoldDB" id="A0A343SS54"/>
<name>A0A343SS54_ECOLX</name>
<evidence type="ECO:0000313" key="1">
    <source>
        <dbReference type="EMBL" id="AUS91534.1"/>
    </source>
</evidence>